<evidence type="ECO:0000256" key="1">
    <source>
        <dbReference type="SAM" id="Coils"/>
    </source>
</evidence>
<evidence type="ECO:0000256" key="2">
    <source>
        <dbReference type="SAM" id="Phobius"/>
    </source>
</evidence>
<proteinExistence type="predicted"/>
<evidence type="ECO:0000313" key="4">
    <source>
        <dbReference type="Proteomes" id="UP000235828"/>
    </source>
</evidence>
<feature type="transmembrane region" description="Helical" evidence="2">
    <location>
        <begin position="114"/>
        <end position="135"/>
    </location>
</feature>
<gene>
    <name evidence="3" type="ORF">VTAP4600_B1058</name>
</gene>
<dbReference type="AlphaFoldDB" id="A0A2N8ZL88"/>
<dbReference type="EMBL" id="LT960612">
    <property type="protein sequence ID" value="SON52669.1"/>
    <property type="molecule type" value="Genomic_DNA"/>
</dbReference>
<keyword evidence="2" id="KW-1133">Transmembrane helix</keyword>
<accession>A0A2N8ZL88</accession>
<organism evidence="3 4">
    <name type="scientific">Vibrio tapetis subsp. tapetis</name>
    <dbReference type="NCBI Taxonomy" id="1671868"/>
    <lineage>
        <taxon>Bacteria</taxon>
        <taxon>Pseudomonadati</taxon>
        <taxon>Pseudomonadota</taxon>
        <taxon>Gammaproteobacteria</taxon>
        <taxon>Vibrionales</taxon>
        <taxon>Vibrionaceae</taxon>
        <taxon>Vibrio</taxon>
    </lineage>
</organism>
<name>A0A2N8ZL88_9VIBR</name>
<protein>
    <submittedName>
        <fullName evidence="3">Uncharacterized protein</fullName>
    </submittedName>
</protein>
<keyword evidence="2" id="KW-0812">Transmembrane</keyword>
<sequence>MVKSFQLLGVKEKCSVQRAQQQHQQLHQLIQQSDHVPEPLLNLIDKALERIEQGKGSDSLFGVDEKLMLKIVAMHQKVNLLEHQNQVLRNQLRNSENSELTAEEEPGKSTKLKWGFLVAFVLFGLVFVLTSTGVLRNPYLPENKPLIAKQLESSYTSNLSNISTTRWSHMTFKGHGYLAVRNEMGSLLVKECADTWYHLTRTDRASPGVWQEAKLVGQYQKFLIYSTNPPFIQEKKLLSNGEEFSAQGLNEISHMGCP</sequence>
<dbReference type="RefSeq" id="WP_102524864.1">
    <property type="nucleotide sequence ID" value="NZ_LT960612.1"/>
</dbReference>
<feature type="coiled-coil region" evidence="1">
    <location>
        <begin position="78"/>
        <end position="105"/>
    </location>
</feature>
<keyword evidence="2" id="KW-0472">Membrane</keyword>
<keyword evidence="4" id="KW-1185">Reference proteome</keyword>
<dbReference type="Proteomes" id="UP000235828">
    <property type="component" value="Chromosome B"/>
</dbReference>
<reference evidence="3 4" key="1">
    <citation type="submission" date="2017-10" db="EMBL/GenBank/DDBJ databases">
        <authorList>
            <person name="Banno H."/>
            <person name="Chua N.-H."/>
        </authorList>
    </citation>
    <scope>NUCLEOTIDE SEQUENCE [LARGE SCALE GENOMIC DNA]</scope>
    <source>
        <strain evidence="3">Vibrio tapetis CECT4600</strain>
    </source>
</reference>
<keyword evidence="1" id="KW-0175">Coiled coil</keyword>
<dbReference type="KEGG" id="vta:B1058"/>
<evidence type="ECO:0000313" key="3">
    <source>
        <dbReference type="EMBL" id="SON52669.1"/>
    </source>
</evidence>